<dbReference type="EMBL" id="PGGS01000001">
    <property type="protein sequence ID" value="PNH12950.1"/>
    <property type="molecule type" value="Genomic_DNA"/>
</dbReference>
<dbReference type="Proteomes" id="UP000236333">
    <property type="component" value="Unassembled WGS sequence"/>
</dbReference>
<reference evidence="2 3" key="1">
    <citation type="journal article" date="2017" name="Mol. Biol. Evol.">
        <title>The 4-celled Tetrabaena socialis nuclear genome reveals the essential components for genetic control of cell number at the origin of multicellularity in the volvocine lineage.</title>
        <authorList>
            <person name="Featherston J."/>
            <person name="Arakaki Y."/>
            <person name="Hanschen E.R."/>
            <person name="Ferris P.J."/>
            <person name="Michod R.E."/>
            <person name="Olson B.J.S.C."/>
            <person name="Nozaki H."/>
            <person name="Durand P.M."/>
        </authorList>
    </citation>
    <scope>NUCLEOTIDE SEQUENCE [LARGE SCALE GENOMIC DNA]</scope>
    <source>
        <strain evidence="2 3">NIES-571</strain>
    </source>
</reference>
<evidence type="ECO:0000256" key="1">
    <source>
        <dbReference type="SAM" id="MobiDB-lite"/>
    </source>
</evidence>
<sequence>MYVSYAAPEHSDNSPPPLPPRLHNVSYTDLMRWNVGLVLQRDQRFEPIPVFWLDRLVGAVAGMSGDLDAQYNTWRQRCKALNYYNLPEDARREW</sequence>
<name>A0A2J8AKB0_9CHLO</name>
<evidence type="ECO:0000313" key="2">
    <source>
        <dbReference type="EMBL" id="PNH12950.1"/>
    </source>
</evidence>
<feature type="region of interest" description="Disordered" evidence="1">
    <location>
        <begin position="1"/>
        <end position="20"/>
    </location>
</feature>
<proteinExistence type="predicted"/>
<comment type="caution">
    <text evidence="2">The sequence shown here is derived from an EMBL/GenBank/DDBJ whole genome shotgun (WGS) entry which is preliminary data.</text>
</comment>
<protein>
    <submittedName>
        <fullName evidence="2">Uncharacterized protein</fullName>
    </submittedName>
</protein>
<keyword evidence="3" id="KW-1185">Reference proteome</keyword>
<gene>
    <name evidence="2" type="ORF">TSOC_000064</name>
</gene>
<dbReference type="AlphaFoldDB" id="A0A2J8AKB0"/>
<evidence type="ECO:0000313" key="3">
    <source>
        <dbReference type="Proteomes" id="UP000236333"/>
    </source>
</evidence>
<accession>A0A2J8AKB0</accession>
<organism evidence="2 3">
    <name type="scientific">Tetrabaena socialis</name>
    <dbReference type="NCBI Taxonomy" id="47790"/>
    <lineage>
        <taxon>Eukaryota</taxon>
        <taxon>Viridiplantae</taxon>
        <taxon>Chlorophyta</taxon>
        <taxon>core chlorophytes</taxon>
        <taxon>Chlorophyceae</taxon>
        <taxon>CS clade</taxon>
        <taxon>Chlamydomonadales</taxon>
        <taxon>Tetrabaenaceae</taxon>
        <taxon>Tetrabaena</taxon>
    </lineage>
</organism>